<comment type="similarity">
    <text evidence="1">Belongs to the helicase family. DnaB subfamily.</text>
</comment>
<dbReference type="GO" id="GO:0006269">
    <property type="term" value="P:DNA replication, synthesis of primer"/>
    <property type="evidence" value="ECO:0007669"/>
    <property type="project" value="UniProtKB-KW"/>
</dbReference>
<keyword evidence="9" id="KW-0413">Isomerase</keyword>
<dbReference type="SUPFAM" id="SSF48024">
    <property type="entry name" value="N-terminal domain of DnaB helicase"/>
    <property type="match status" value="1"/>
</dbReference>
<dbReference type="GO" id="GO:0003677">
    <property type="term" value="F:DNA binding"/>
    <property type="evidence" value="ECO:0007669"/>
    <property type="project" value="UniProtKB-KW"/>
</dbReference>
<evidence type="ECO:0000313" key="14">
    <source>
        <dbReference type="Proteomes" id="UP000198943"/>
    </source>
</evidence>
<dbReference type="InterPro" id="IPR036185">
    <property type="entry name" value="DNA_heli_DnaB-like_N_sf"/>
</dbReference>
<dbReference type="EMBL" id="FMYW01000011">
    <property type="protein sequence ID" value="SDC60727.1"/>
    <property type="molecule type" value="Genomic_DNA"/>
</dbReference>
<evidence type="ECO:0000256" key="11">
    <source>
        <dbReference type="ARBA" id="ARBA00048954"/>
    </source>
</evidence>
<dbReference type="InterPro" id="IPR007694">
    <property type="entry name" value="DNA_helicase_DnaB-like_C"/>
</dbReference>
<evidence type="ECO:0000256" key="9">
    <source>
        <dbReference type="ARBA" id="ARBA00023235"/>
    </source>
</evidence>
<accession>A0A1G6MZU4</accession>
<dbReference type="PANTHER" id="PTHR30153">
    <property type="entry name" value="REPLICATIVE DNA HELICASE DNAB"/>
    <property type="match status" value="1"/>
</dbReference>
<dbReference type="GO" id="GO:0043139">
    <property type="term" value="F:5'-3' DNA helicase activity"/>
    <property type="evidence" value="ECO:0007669"/>
    <property type="project" value="UniProtKB-EC"/>
</dbReference>
<dbReference type="InterPro" id="IPR007693">
    <property type="entry name" value="DNA_helicase_DnaB-like_N"/>
</dbReference>
<evidence type="ECO:0000256" key="8">
    <source>
        <dbReference type="ARBA" id="ARBA00023125"/>
    </source>
</evidence>
<dbReference type="Pfam" id="PF03796">
    <property type="entry name" value="DnaB_C"/>
    <property type="match status" value="2"/>
</dbReference>
<dbReference type="AlphaFoldDB" id="A0A1G6MZU4"/>
<dbReference type="RefSeq" id="WP_093730767.1">
    <property type="nucleotide sequence ID" value="NZ_FMYW01000011.1"/>
</dbReference>
<dbReference type="Gene3D" id="3.40.50.300">
    <property type="entry name" value="P-loop containing nucleotide triphosphate hydrolases"/>
    <property type="match status" value="1"/>
</dbReference>
<dbReference type="PROSITE" id="PS51199">
    <property type="entry name" value="SF4_HELICASE"/>
    <property type="match status" value="1"/>
</dbReference>
<keyword evidence="14" id="KW-1185">Reference proteome</keyword>
<evidence type="ECO:0000256" key="3">
    <source>
        <dbReference type="ARBA" id="ARBA00022705"/>
    </source>
</evidence>
<dbReference type="PANTHER" id="PTHR30153:SF2">
    <property type="entry name" value="REPLICATIVE DNA HELICASE"/>
    <property type="match status" value="1"/>
</dbReference>
<evidence type="ECO:0000313" key="13">
    <source>
        <dbReference type="EMBL" id="SDC60727.1"/>
    </source>
</evidence>
<dbReference type="InterPro" id="IPR003593">
    <property type="entry name" value="AAA+_ATPase"/>
</dbReference>
<keyword evidence="2" id="KW-0639">Primosome</keyword>
<evidence type="ECO:0000256" key="5">
    <source>
        <dbReference type="ARBA" id="ARBA00022801"/>
    </source>
</evidence>
<dbReference type="CDD" id="cd00984">
    <property type="entry name" value="DnaB_C"/>
    <property type="match status" value="1"/>
</dbReference>
<evidence type="ECO:0000256" key="2">
    <source>
        <dbReference type="ARBA" id="ARBA00022515"/>
    </source>
</evidence>
<dbReference type="EC" id="5.6.2.3" evidence="10"/>
<name>A0A1G6MZU4_9FIRM</name>
<evidence type="ECO:0000259" key="12">
    <source>
        <dbReference type="PROSITE" id="PS51199"/>
    </source>
</evidence>
<dbReference type="SUPFAM" id="SSF52540">
    <property type="entry name" value="P-loop containing nucleoside triphosphate hydrolases"/>
    <property type="match status" value="2"/>
</dbReference>
<dbReference type="SMART" id="SM00382">
    <property type="entry name" value="AAA"/>
    <property type="match status" value="2"/>
</dbReference>
<proteinExistence type="inferred from homology"/>
<protein>
    <recommendedName>
        <fullName evidence="10">DNA 5'-3' helicase</fullName>
        <ecNumber evidence="10">5.6.2.3</ecNumber>
    </recommendedName>
</protein>
<organism evidence="13 14">
    <name type="scientific">Succiniclasticum ruminis</name>
    <dbReference type="NCBI Taxonomy" id="40841"/>
    <lineage>
        <taxon>Bacteria</taxon>
        <taxon>Bacillati</taxon>
        <taxon>Bacillota</taxon>
        <taxon>Negativicutes</taxon>
        <taxon>Acidaminococcales</taxon>
        <taxon>Acidaminococcaceae</taxon>
        <taxon>Succiniclasticum</taxon>
    </lineage>
</organism>
<dbReference type="Pfam" id="PF00772">
    <property type="entry name" value="DnaB"/>
    <property type="match status" value="1"/>
</dbReference>
<gene>
    <name evidence="13" type="ORF">SAMN04487864_11147</name>
</gene>
<evidence type="ECO:0000256" key="1">
    <source>
        <dbReference type="ARBA" id="ARBA00008428"/>
    </source>
</evidence>
<dbReference type="InterPro" id="IPR027417">
    <property type="entry name" value="P-loop_NTPase"/>
</dbReference>
<dbReference type="GO" id="GO:1990077">
    <property type="term" value="C:primosome complex"/>
    <property type="evidence" value="ECO:0007669"/>
    <property type="project" value="UniProtKB-KW"/>
</dbReference>
<keyword evidence="4" id="KW-0547">Nucleotide-binding</keyword>
<evidence type="ECO:0000256" key="4">
    <source>
        <dbReference type="ARBA" id="ARBA00022741"/>
    </source>
</evidence>
<dbReference type="GO" id="GO:0016787">
    <property type="term" value="F:hydrolase activity"/>
    <property type="evidence" value="ECO:0007669"/>
    <property type="project" value="UniProtKB-KW"/>
</dbReference>
<keyword evidence="5" id="KW-0378">Hydrolase</keyword>
<keyword evidence="3" id="KW-0235">DNA replication</keyword>
<dbReference type="OrthoDB" id="9770694at2"/>
<keyword evidence="6 13" id="KW-0347">Helicase</keyword>
<dbReference type="Gene3D" id="1.10.860.10">
    <property type="entry name" value="DNAb Helicase, Chain A"/>
    <property type="match status" value="1"/>
</dbReference>
<keyword evidence="8" id="KW-0238">DNA-binding</keyword>
<evidence type="ECO:0000256" key="10">
    <source>
        <dbReference type="ARBA" id="ARBA00044969"/>
    </source>
</evidence>
<feature type="domain" description="SF4 helicase" evidence="12">
    <location>
        <begin position="253"/>
        <end position="581"/>
    </location>
</feature>
<keyword evidence="7" id="KW-0067">ATP-binding</keyword>
<dbReference type="GO" id="GO:0005524">
    <property type="term" value="F:ATP binding"/>
    <property type="evidence" value="ECO:0007669"/>
    <property type="project" value="UniProtKB-KW"/>
</dbReference>
<evidence type="ECO:0000256" key="7">
    <source>
        <dbReference type="ARBA" id="ARBA00022840"/>
    </source>
</evidence>
<evidence type="ECO:0000256" key="6">
    <source>
        <dbReference type="ARBA" id="ARBA00022806"/>
    </source>
</evidence>
<dbReference type="Proteomes" id="UP000198943">
    <property type="component" value="Unassembled WGS sequence"/>
</dbReference>
<sequence>MKEQLNVKDFSRMQKRRKAMELDVMIHWDFEHDNGEDPRARELAMTMVEQFPALRKNGTGLFLYGGPRAGKSYMAAEIVNALTDRGYKCYMTSLLGLFNCLSNRNGEMRSRLLEALFELDLLVLDDFGLALHAKEQPVDLITVIEELKRRNKLDDVGGVNYVTLLGELAVTAANVEWHAKIVADEAVLRQVAEGCNEIASLVCGGNGKSPREILGMMEQKVLGLTAQNHSNGPKQLRDAIGENMDAMSRQLERHETVTGLPTGFPQLDHLTGGLHPSDFIILAARPSMGKTSLGLNITENVALRGAKEGEAPKRVVLFSLEMSRNQLVKRMIRTEAEVGEEELCPHQSHASFAPAQEETWTAGADAGADGWTTAADTGAGEWCSRLPHAPMNAAQDEADAQEMDVLDRLWTASDKLAGASVFIDDTPGLTLQELRSKARKLKTEGGLDLIVIDYLQLMRGTTQHGGFENRQHEVSAISRGLKALARELNVPVLALSQLSRSVENRQEKRPMLSDLRESGSLEQDADIVLFLYREDYYKNTWKEALHPTELIIAKHRNGPTGKIDLFFKSDCTKFIGLDEEAV</sequence>
<dbReference type="GO" id="GO:0005829">
    <property type="term" value="C:cytosol"/>
    <property type="evidence" value="ECO:0007669"/>
    <property type="project" value="TreeGrafter"/>
</dbReference>
<comment type="catalytic activity">
    <reaction evidence="11">
        <text>ATP + H2O = ADP + phosphate + H(+)</text>
        <dbReference type="Rhea" id="RHEA:13065"/>
        <dbReference type="ChEBI" id="CHEBI:15377"/>
        <dbReference type="ChEBI" id="CHEBI:15378"/>
        <dbReference type="ChEBI" id="CHEBI:30616"/>
        <dbReference type="ChEBI" id="CHEBI:43474"/>
        <dbReference type="ChEBI" id="CHEBI:456216"/>
        <dbReference type="EC" id="5.6.2.3"/>
    </reaction>
</comment>
<reference evidence="14" key="1">
    <citation type="submission" date="2016-10" db="EMBL/GenBank/DDBJ databases">
        <authorList>
            <person name="Varghese N."/>
            <person name="Submissions S."/>
        </authorList>
    </citation>
    <scope>NUCLEOTIDE SEQUENCE [LARGE SCALE GENOMIC DNA]</scope>
    <source>
        <strain evidence="14">DSM 11005</strain>
    </source>
</reference>
<dbReference type="InterPro" id="IPR016136">
    <property type="entry name" value="DNA_helicase_N/primase_C"/>
</dbReference>